<dbReference type="Proteomes" id="UP001633002">
    <property type="component" value="Unassembled WGS sequence"/>
</dbReference>
<dbReference type="EMBL" id="JBJQOH010000002">
    <property type="protein sequence ID" value="KAL3698842.1"/>
    <property type="molecule type" value="Genomic_DNA"/>
</dbReference>
<sequence>MTAYVAIAGKQYHIYRQWKYGFLHECLQGDCPCKAKNITKFEAHMREHGFRGVDHVANERLLAELKNRCRVRATPKRKSWVVPTARDYLHLRSNLKTVWNQTLMRKYRCFVAEAISSGLFRFGPEPKAPQETVFTVMIEGLLLLDRRTNIDFWAERWDFDLQDPKRINEKASKQHEIWVQKSKSAVLEKLRASLVQKFASQFLVSEEEAIEKLFLDQEPKDETDDPVLPTLEKWIVLAYATYGTPFRRQNATRGEQSPLSIMSTDV</sequence>
<name>A0ABD3I7W6_9MARC</name>
<accession>A0ABD3I7W6</accession>
<proteinExistence type="predicted"/>
<evidence type="ECO:0008006" key="3">
    <source>
        <dbReference type="Google" id="ProtNLM"/>
    </source>
</evidence>
<organism evidence="1 2">
    <name type="scientific">Riccia sorocarpa</name>
    <dbReference type="NCBI Taxonomy" id="122646"/>
    <lineage>
        <taxon>Eukaryota</taxon>
        <taxon>Viridiplantae</taxon>
        <taxon>Streptophyta</taxon>
        <taxon>Embryophyta</taxon>
        <taxon>Marchantiophyta</taxon>
        <taxon>Marchantiopsida</taxon>
        <taxon>Marchantiidae</taxon>
        <taxon>Marchantiales</taxon>
        <taxon>Ricciaceae</taxon>
        <taxon>Riccia</taxon>
    </lineage>
</organism>
<evidence type="ECO:0000313" key="2">
    <source>
        <dbReference type="Proteomes" id="UP001633002"/>
    </source>
</evidence>
<comment type="caution">
    <text evidence="1">The sequence shown here is derived from an EMBL/GenBank/DDBJ whole genome shotgun (WGS) entry which is preliminary data.</text>
</comment>
<keyword evidence="2" id="KW-1185">Reference proteome</keyword>
<dbReference type="AlphaFoldDB" id="A0ABD3I7W6"/>
<evidence type="ECO:0000313" key="1">
    <source>
        <dbReference type="EMBL" id="KAL3698842.1"/>
    </source>
</evidence>
<reference evidence="1 2" key="1">
    <citation type="submission" date="2024-09" db="EMBL/GenBank/DDBJ databases">
        <title>Chromosome-scale assembly of Riccia sorocarpa.</title>
        <authorList>
            <person name="Paukszto L."/>
        </authorList>
    </citation>
    <scope>NUCLEOTIDE SEQUENCE [LARGE SCALE GENOMIC DNA]</scope>
    <source>
        <strain evidence="1">LP-2024</strain>
        <tissue evidence="1">Aerial parts of the thallus</tissue>
    </source>
</reference>
<gene>
    <name evidence="1" type="ORF">R1sor_012918</name>
</gene>
<protein>
    <recommendedName>
        <fullName evidence="3">Transposase</fullName>
    </recommendedName>
</protein>